<keyword evidence="7" id="KW-0443">Lipid metabolism</keyword>
<evidence type="ECO:0000256" key="10">
    <source>
        <dbReference type="SAM" id="Phobius"/>
    </source>
</evidence>
<dbReference type="PANTHER" id="PTHR47084">
    <property type="entry name" value="SERINE PALMITOYLTRANSFERASE SMALL SUBUNIT A"/>
    <property type="match status" value="1"/>
</dbReference>
<evidence type="ECO:0000256" key="1">
    <source>
        <dbReference type="ARBA" id="ARBA00004477"/>
    </source>
</evidence>
<evidence type="ECO:0000256" key="2">
    <source>
        <dbReference type="ARBA" id="ARBA00005189"/>
    </source>
</evidence>
<dbReference type="PANTHER" id="PTHR47084:SF1">
    <property type="entry name" value="SERINE PALMITOYLTRANSFERASE SMALL SUBUNIT A"/>
    <property type="match status" value="1"/>
</dbReference>
<comment type="similarity">
    <text evidence="9">Belongs to the SPTSS family. SPTSSA subfamily.</text>
</comment>
<keyword evidence="8 10" id="KW-0472">Membrane</keyword>
<dbReference type="InterPro" id="IPR024512">
    <property type="entry name" value="Ser_palmitoyltrfase_ssu-like"/>
</dbReference>
<gene>
    <name evidence="11" type="ORF">MSPICULIGERA_LOCUS25400</name>
</gene>
<keyword evidence="5" id="KW-0746">Sphingolipid metabolism</keyword>
<proteinExistence type="inferred from homology"/>
<keyword evidence="6 10" id="KW-1133">Transmembrane helix</keyword>
<evidence type="ECO:0000256" key="9">
    <source>
        <dbReference type="ARBA" id="ARBA00038370"/>
    </source>
</evidence>
<dbReference type="GO" id="GO:0046513">
    <property type="term" value="P:ceramide biosynthetic process"/>
    <property type="evidence" value="ECO:0007669"/>
    <property type="project" value="TreeGrafter"/>
</dbReference>
<dbReference type="EMBL" id="CATQJA010002710">
    <property type="protein sequence ID" value="CAJ0587432.1"/>
    <property type="molecule type" value="Genomic_DNA"/>
</dbReference>
<keyword evidence="4" id="KW-0256">Endoplasmic reticulum</keyword>
<organism evidence="11 12">
    <name type="scientific">Mesorhabditis spiculigera</name>
    <dbReference type="NCBI Taxonomy" id="96644"/>
    <lineage>
        <taxon>Eukaryota</taxon>
        <taxon>Metazoa</taxon>
        <taxon>Ecdysozoa</taxon>
        <taxon>Nematoda</taxon>
        <taxon>Chromadorea</taxon>
        <taxon>Rhabditida</taxon>
        <taxon>Rhabditina</taxon>
        <taxon>Rhabditomorpha</taxon>
        <taxon>Rhabditoidea</taxon>
        <taxon>Rhabditidae</taxon>
        <taxon>Mesorhabditinae</taxon>
        <taxon>Mesorhabditis</taxon>
    </lineage>
</organism>
<evidence type="ECO:0000256" key="3">
    <source>
        <dbReference type="ARBA" id="ARBA00022692"/>
    </source>
</evidence>
<dbReference type="GO" id="GO:0017059">
    <property type="term" value="C:serine palmitoyltransferase complex"/>
    <property type="evidence" value="ECO:0007669"/>
    <property type="project" value="TreeGrafter"/>
</dbReference>
<dbReference type="GO" id="GO:0004758">
    <property type="term" value="F:serine C-palmitoyltransferase activity"/>
    <property type="evidence" value="ECO:0007669"/>
    <property type="project" value="TreeGrafter"/>
</dbReference>
<comment type="caution">
    <text evidence="11">The sequence shown here is derived from an EMBL/GenBank/DDBJ whole genome shotgun (WGS) entry which is preliminary data.</text>
</comment>
<dbReference type="AlphaFoldDB" id="A0AA36DHW1"/>
<dbReference type="Pfam" id="PF11779">
    <property type="entry name" value="SPT_ssu-like"/>
    <property type="match status" value="1"/>
</dbReference>
<evidence type="ECO:0000256" key="5">
    <source>
        <dbReference type="ARBA" id="ARBA00022919"/>
    </source>
</evidence>
<evidence type="ECO:0000256" key="8">
    <source>
        <dbReference type="ARBA" id="ARBA00023136"/>
    </source>
</evidence>
<comment type="pathway">
    <text evidence="2">Lipid metabolism.</text>
</comment>
<evidence type="ECO:0000256" key="6">
    <source>
        <dbReference type="ARBA" id="ARBA00022989"/>
    </source>
</evidence>
<sequence>MVAPTQAPTKVHKFDHDNPEVIQTGPIGNLYLQYLLLSGLYMLEPWERKLFNASLIALIASLLYFTKGLVF</sequence>
<evidence type="ECO:0000256" key="4">
    <source>
        <dbReference type="ARBA" id="ARBA00022824"/>
    </source>
</evidence>
<evidence type="ECO:0000256" key="7">
    <source>
        <dbReference type="ARBA" id="ARBA00023098"/>
    </source>
</evidence>
<feature type="non-terminal residue" evidence="11">
    <location>
        <position position="1"/>
    </location>
</feature>
<protein>
    <submittedName>
        <fullName evidence="11">Uncharacterized protein</fullName>
    </submittedName>
</protein>
<comment type="subcellular location">
    <subcellularLocation>
        <location evidence="1">Endoplasmic reticulum membrane</location>
        <topology evidence="1">Multi-pass membrane protein</topology>
    </subcellularLocation>
</comment>
<dbReference type="Proteomes" id="UP001177023">
    <property type="component" value="Unassembled WGS sequence"/>
</dbReference>
<feature type="transmembrane region" description="Helical" evidence="10">
    <location>
        <begin position="50"/>
        <end position="70"/>
    </location>
</feature>
<evidence type="ECO:0000313" key="12">
    <source>
        <dbReference type="Proteomes" id="UP001177023"/>
    </source>
</evidence>
<keyword evidence="3 10" id="KW-0812">Transmembrane</keyword>
<dbReference type="GO" id="GO:0005789">
    <property type="term" value="C:endoplasmic reticulum membrane"/>
    <property type="evidence" value="ECO:0007669"/>
    <property type="project" value="UniProtKB-SubCell"/>
</dbReference>
<dbReference type="InterPro" id="IPR051900">
    <property type="entry name" value="SPT_small_subunit"/>
</dbReference>
<name>A0AA36DHW1_9BILA</name>
<keyword evidence="12" id="KW-1185">Reference proteome</keyword>
<accession>A0AA36DHW1</accession>
<reference evidence="11" key="1">
    <citation type="submission" date="2023-06" db="EMBL/GenBank/DDBJ databases">
        <authorList>
            <person name="Delattre M."/>
        </authorList>
    </citation>
    <scope>NUCLEOTIDE SEQUENCE</scope>
    <source>
        <strain evidence="11">AF72</strain>
    </source>
</reference>
<evidence type="ECO:0000313" key="11">
    <source>
        <dbReference type="EMBL" id="CAJ0587432.1"/>
    </source>
</evidence>